<dbReference type="AlphaFoldDB" id="A0A382IL60"/>
<feature type="domain" description="AAA" evidence="1">
    <location>
        <begin position="1"/>
        <end position="53"/>
    </location>
</feature>
<gene>
    <name evidence="2" type="ORF">METZ01_LOCUS253358</name>
</gene>
<feature type="non-terminal residue" evidence="2">
    <location>
        <position position="54"/>
    </location>
</feature>
<dbReference type="SUPFAM" id="SSF52540">
    <property type="entry name" value="P-loop containing nucleoside triphosphate hydrolases"/>
    <property type="match status" value="1"/>
</dbReference>
<proteinExistence type="predicted"/>
<dbReference type="InterPro" id="IPR025669">
    <property type="entry name" value="AAA_dom"/>
</dbReference>
<organism evidence="2">
    <name type="scientific">marine metagenome</name>
    <dbReference type="NCBI Taxonomy" id="408172"/>
    <lineage>
        <taxon>unclassified sequences</taxon>
        <taxon>metagenomes</taxon>
        <taxon>ecological metagenomes</taxon>
    </lineage>
</organism>
<reference evidence="2" key="1">
    <citation type="submission" date="2018-05" db="EMBL/GenBank/DDBJ databases">
        <authorList>
            <person name="Lanie J.A."/>
            <person name="Ng W.-L."/>
            <person name="Kazmierczak K.M."/>
            <person name="Andrzejewski T.M."/>
            <person name="Davidsen T.M."/>
            <person name="Wayne K.J."/>
            <person name="Tettelin H."/>
            <person name="Glass J.I."/>
            <person name="Rusch D."/>
            <person name="Podicherti R."/>
            <person name="Tsui H.-C.T."/>
            <person name="Winkler M.E."/>
        </authorList>
    </citation>
    <scope>NUCLEOTIDE SEQUENCE</scope>
</reference>
<evidence type="ECO:0000259" key="1">
    <source>
        <dbReference type="Pfam" id="PF13614"/>
    </source>
</evidence>
<dbReference type="Pfam" id="PF13614">
    <property type="entry name" value="AAA_31"/>
    <property type="match status" value="1"/>
</dbReference>
<name>A0A382IL60_9ZZZZ</name>
<dbReference type="InterPro" id="IPR027417">
    <property type="entry name" value="P-loop_NTPase"/>
</dbReference>
<protein>
    <recommendedName>
        <fullName evidence="1">AAA domain-containing protein</fullName>
    </recommendedName>
</protein>
<dbReference type="Gene3D" id="3.40.50.300">
    <property type="entry name" value="P-loop containing nucleotide triphosphate hydrolases"/>
    <property type="match status" value="1"/>
</dbReference>
<sequence>MAAGLAIKNKKILVIDLDPQGNATTGLGLSNSENSDETIYTVLNGTKNIFEVIK</sequence>
<accession>A0A382IL60</accession>
<evidence type="ECO:0000313" key="2">
    <source>
        <dbReference type="EMBL" id="SVC00504.1"/>
    </source>
</evidence>
<dbReference type="EMBL" id="UINC01068133">
    <property type="protein sequence ID" value="SVC00504.1"/>
    <property type="molecule type" value="Genomic_DNA"/>
</dbReference>